<dbReference type="InterPro" id="IPR047111">
    <property type="entry name" value="YbaP-like"/>
</dbReference>
<dbReference type="EMBL" id="JBHSCR010000015">
    <property type="protein sequence ID" value="MFC4349212.1"/>
    <property type="molecule type" value="Genomic_DNA"/>
</dbReference>
<proteinExistence type="predicted"/>
<evidence type="ECO:0000313" key="2">
    <source>
        <dbReference type="Proteomes" id="UP001595776"/>
    </source>
</evidence>
<keyword evidence="2" id="KW-1185">Reference proteome</keyword>
<comment type="caution">
    <text evidence="1">The sequence shown here is derived from an EMBL/GenBank/DDBJ whole genome shotgun (WGS) entry which is preliminary data.</text>
</comment>
<accession>A0ABV8UES3</accession>
<reference evidence="2" key="1">
    <citation type="journal article" date="2019" name="Int. J. Syst. Evol. Microbiol.">
        <title>The Global Catalogue of Microorganisms (GCM) 10K type strain sequencing project: providing services to taxonomists for standard genome sequencing and annotation.</title>
        <authorList>
            <consortium name="The Broad Institute Genomics Platform"/>
            <consortium name="The Broad Institute Genome Sequencing Center for Infectious Disease"/>
            <person name="Wu L."/>
            <person name="Ma J."/>
        </authorList>
    </citation>
    <scope>NUCLEOTIDE SEQUENCE [LARGE SCALE GENOMIC DNA]</scope>
    <source>
        <strain evidence="2">CGMCC 1.15304</strain>
    </source>
</reference>
<name>A0ABV8UES3_9PROT</name>
<protein>
    <submittedName>
        <fullName evidence="1">TraB/GumN family protein</fullName>
    </submittedName>
</protein>
<evidence type="ECO:0000313" key="1">
    <source>
        <dbReference type="EMBL" id="MFC4349212.1"/>
    </source>
</evidence>
<gene>
    <name evidence="1" type="ORF">ACFO5Q_15275</name>
</gene>
<dbReference type="Pfam" id="PF01963">
    <property type="entry name" value="TraB_PrgY_gumN"/>
    <property type="match status" value="1"/>
</dbReference>
<dbReference type="InterPro" id="IPR002816">
    <property type="entry name" value="TraB/PrgY/GumN_fam"/>
</dbReference>
<dbReference type="PANTHER" id="PTHR40590:SF1">
    <property type="entry name" value="CYTOPLASMIC PROTEIN"/>
    <property type="match status" value="1"/>
</dbReference>
<organism evidence="1 2">
    <name type="scientific">Kordiimonas lipolytica</name>
    <dbReference type="NCBI Taxonomy" id="1662421"/>
    <lineage>
        <taxon>Bacteria</taxon>
        <taxon>Pseudomonadati</taxon>
        <taxon>Pseudomonadota</taxon>
        <taxon>Alphaproteobacteria</taxon>
        <taxon>Kordiimonadales</taxon>
        <taxon>Kordiimonadaceae</taxon>
        <taxon>Kordiimonas</taxon>
    </lineage>
</organism>
<sequence length="274" mass="29623">MAFTQPALGAPALWRVADSDTEIHIFGTLHILSDGMNWLSPEARVAFMDADALIVELSGEEIDRAGPLFTTAGKLPEGQTLRSLVGSGIYNDVERLSRKLGLPANHFMENTPWFTGLSLSVIGLVKAGYNPASGADKFFIAQAEGMAKPVFGLETAVQQVALFQNLTVQQEKALLIDTLKQNAQIDVHFAAMQAAWLEGNTTELDHILNDALKIAPGLREQMLTTRNRDWAGKLMQVLDKPGKFFVAVGAGHLTGSDSLILMLEGMGAPPARIE</sequence>
<dbReference type="RefSeq" id="WP_068144221.1">
    <property type="nucleotide sequence ID" value="NZ_JBHSCR010000015.1"/>
</dbReference>
<dbReference type="CDD" id="cd14789">
    <property type="entry name" value="Tiki"/>
    <property type="match status" value="1"/>
</dbReference>
<dbReference type="PANTHER" id="PTHR40590">
    <property type="entry name" value="CYTOPLASMIC PROTEIN-RELATED"/>
    <property type="match status" value="1"/>
</dbReference>
<dbReference type="Proteomes" id="UP001595776">
    <property type="component" value="Unassembled WGS sequence"/>
</dbReference>